<dbReference type="InterPro" id="IPR052411">
    <property type="entry name" value="c-mor_Regulatory_Protein"/>
</dbReference>
<evidence type="ECO:0000313" key="3">
    <source>
        <dbReference type="Proteomes" id="UP000823891"/>
    </source>
</evidence>
<sequence>MGYRKADAILPPEVVALIQQYVDGEYIYIPRREGKRRSWGETTGCRRETRERNRLIYLEHCSGAGTEELAEKYFLSSKSIQRIVTEEKRKMQKRTDTA</sequence>
<dbReference type="EMBL" id="DWWS01000024">
    <property type="protein sequence ID" value="HJC23472.1"/>
    <property type="molecule type" value="Genomic_DNA"/>
</dbReference>
<organism evidence="2 3">
    <name type="scientific">Candidatus Eisenbergiella merdavium</name>
    <dbReference type="NCBI Taxonomy" id="2838551"/>
    <lineage>
        <taxon>Bacteria</taxon>
        <taxon>Bacillati</taxon>
        <taxon>Bacillota</taxon>
        <taxon>Clostridia</taxon>
        <taxon>Lachnospirales</taxon>
        <taxon>Lachnospiraceae</taxon>
        <taxon>Eisenbergiella</taxon>
    </lineage>
</organism>
<reference evidence="2" key="2">
    <citation type="submission" date="2021-04" db="EMBL/GenBank/DDBJ databases">
        <authorList>
            <person name="Gilroy R."/>
        </authorList>
    </citation>
    <scope>NUCLEOTIDE SEQUENCE</scope>
    <source>
        <strain evidence="2">USAMLcec2-132</strain>
    </source>
</reference>
<dbReference type="PANTHER" id="PTHR37812:SF1">
    <property type="entry name" value="MU-LIKE PROPHAGE FLUMU PROTEIN C"/>
    <property type="match status" value="1"/>
</dbReference>
<reference evidence="2" key="1">
    <citation type="journal article" date="2021" name="PeerJ">
        <title>Extensive microbial diversity within the chicken gut microbiome revealed by metagenomics and culture.</title>
        <authorList>
            <person name="Gilroy R."/>
            <person name="Ravi A."/>
            <person name="Getino M."/>
            <person name="Pursley I."/>
            <person name="Horton D.L."/>
            <person name="Alikhan N.F."/>
            <person name="Baker D."/>
            <person name="Gharbi K."/>
            <person name="Hall N."/>
            <person name="Watson M."/>
            <person name="Adriaenssens E.M."/>
            <person name="Foster-Nyarko E."/>
            <person name="Jarju S."/>
            <person name="Secka A."/>
            <person name="Antonio M."/>
            <person name="Oren A."/>
            <person name="Chaudhuri R.R."/>
            <person name="La Ragione R."/>
            <person name="Hildebrand F."/>
            <person name="Pallen M.J."/>
        </authorList>
    </citation>
    <scope>NUCLEOTIDE SEQUENCE</scope>
    <source>
        <strain evidence="2">USAMLcec2-132</strain>
    </source>
</reference>
<accession>A0A9D2NFM8</accession>
<dbReference type="Gene3D" id="1.10.10.60">
    <property type="entry name" value="Homeodomain-like"/>
    <property type="match status" value="1"/>
</dbReference>
<dbReference type="InterPro" id="IPR014875">
    <property type="entry name" value="Mor_transcription_activator"/>
</dbReference>
<dbReference type="SUPFAM" id="SSF46689">
    <property type="entry name" value="Homeodomain-like"/>
    <property type="match status" value="1"/>
</dbReference>
<protein>
    <recommendedName>
        <fullName evidence="1">Mor transcription activator domain-containing protein</fullName>
    </recommendedName>
</protein>
<dbReference type="PANTHER" id="PTHR37812">
    <property type="entry name" value="MU-LIKE PROPHAGE FLUMU PROTEIN C"/>
    <property type="match status" value="1"/>
</dbReference>
<gene>
    <name evidence="2" type="ORF">H9761_07195</name>
</gene>
<proteinExistence type="predicted"/>
<dbReference type="Pfam" id="PF08765">
    <property type="entry name" value="Mor"/>
    <property type="match status" value="1"/>
</dbReference>
<dbReference type="Proteomes" id="UP000823891">
    <property type="component" value="Unassembled WGS sequence"/>
</dbReference>
<dbReference type="InterPro" id="IPR009057">
    <property type="entry name" value="Homeodomain-like_sf"/>
</dbReference>
<evidence type="ECO:0000259" key="1">
    <source>
        <dbReference type="Pfam" id="PF08765"/>
    </source>
</evidence>
<dbReference type="InterPro" id="IPR049739">
    <property type="entry name" value="YraL-like"/>
</dbReference>
<dbReference type="AlphaFoldDB" id="A0A9D2NFM8"/>
<feature type="domain" description="Mor transcription activator" evidence="1">
    <location>
        <begin position="12"/>
        <end position="94"/>
    </location>
</feature>
<name>A0A9D2NFM8_9FIRM</name>
<comment type="caution">
    <text evidence="2">The sequence shown here is derived from an EMBL/GenBank/DDBJ whole genome shotgun (WGS) entry which is preliminary data.</text>
</comment>
<evidence type="ECO:0000313" key="2">
    <source>
        <dbReference type="EMBL" id="HJC23472.1"/>
    </source>
</evidence>
<dbReference type="NCBIfam" id="NF040785">
    <property type="entry name" value="CD3324_fam"/>
    <property type="match status" value="1"/>
</dbReference>